<reference evidence="1" key="1">
    <citation type="submission" date="2014-09" db="EMBL/GenBank/DDBJ databases">
        <authorList>
            <person name="Magalhaes I.L.F."/>
            <person name="Oliveira U."/>
            <person name="Santos F.R."/>
            <person name="Vidigal T.H.D.A."/>
            <person name="Brescovit A.D."/>
            <person name="Santos A.J."/>
        </authorList>
    </citation>
    <scope>NUCLEOTIDE SEQUENCE</scope>
    <source>
        <tissue evidence="1">Shoot tissue taken approximately 20 cm above the soil surface</tissue>
    </source>
</reference>
<protein>
    <submittedName>
        <fullName evidence="1">Uncharacterized protein</fullName>
    </submittedName>
</protein>
<proteinExistence type="predicted"/>
<dbReference type="AlphaFoldDB" id="A0A0A9FH00"/>
<accession>A0A0A9FH00</accession>
<name>A0A0A9FH00_ARUDO</name>
<sequence length="56" mass="6263">MPEHLFSFPVDFNINRSLTCSCLISTLEILISLTEHHTRSVAMEITSCIEGLHSST</sequence>
<organism evidence="1">
    <name type="scientific">Arundo donax</name>
    <name type="common">Giant reed</name>
    <name type="synonym">Donax arundinaceus</name>
    <dbReference type="NCBI Taxonomy" id="35708"/>
    <lineage>
        <taxon>Eukaryota</taxon>
        <taxon>Viridiplantae</taxon>
        <taxon>Streptophyta</taxon>
        <taxon>Embryophyta</taxon>
        <taxon>Tracheophyta</taxon>
        <taxon>Spermatophyta</taxon>
        <taxon>Magnoliopsida</taxon>
        <taxon>Liliopsida</taxon>
        <taxon>Poales</taxon>
        <taxon>Poaceae</taxon>
        <taxon>PACMAD clade</taxon>
        <taxon>Arundinoideae</taxon>
        <taxon>Arundineae</taxon>
        <taxon>Arundo</taxon>
    </lineage>
</organism>
<dbReference type="EMBL" id="GBRH01185571">
    <property type="protein sequence ID" value="JAE12325.1"/>
    <property type="molecule type" value="Transcribed_RNA"/>
</dbReference>
<evidence type="ECO:0000313" key="1">
    <source>
        <dbReference type="EMBL" id="JAE12325.1"/>
    </source>
</evidence>
<reference evidence="1" key="2">
    <citation type="journal article" date="2015" name="Data Brief">
        <title>Shoot transcriptome of the giant reed, Arundo donax.</title>
        <authorList>
            <person name="Barrero R.A."/>
            <person name="Guerrero F.D."/>
            <person name="Moolhuijzen P."/>
            <person name="Goolsby J.A."/>
            <person name="Tidwell J."/>
            <person name="Bellgard S.E."/>
            <person name="Bellgard M.I."/>
        </authorList>
    </citation>
    <scope>NUCLEOTIDE SEQUENCE</scope>
    <source>
        <tissue evidence="1">Shoot tissue taken approximately 20 cm above the soil surface</tissue>
    </source>
</reference>